<dbReference type="PRINTS" id="PR00469">
    <property type="entry name" value="PNDRDTASEII"/>
</dbReference>
<dbReference type="PANTHER" id="PTHR48105">
    <property type="entry name" value="THIOREDOXIN REDUCTASE 1-RELATED-RELATED"/>
    <property type="match status" value="1"/>
</dbReference>
<keyword evidence="2" id="KW-0560">Oxidoreductase</keyword>
<protein>
    <submittedName>
        <fullName evidence="4">NAD(P)/FAD-dependent oxidoreductase</fullName>
    </submittedName>
</protein>
<dbReference type="Proteomes" id="UP000291286">
    <property type="component" value="Unassembled WGS sequence"/>
</dbReference>
<evidence type="ECO:0000313" key="5">
    <source>
        <dbReference type="Proteomes" id="UP000291286"/>
    </source>
</evidence>
<organism evidence="4 5">
    <name type="scientific">Pseudoxanthomonas winnipegensis</name>
    <dbReference type="NCBI Taxonomy" id="2480810"/>
    <lineage>
        <taxon>Bacteria</taxon>
        <taxon>Pseudomonadati</taxon>
        <taxon>Pseudomonadota</taxon>
        <taxon>Gammaproteobacteria</taxon>
        <taxon>Lysobacterales</taxon>
        <taxon>Lysobacteraceae</taxon>
        <taxon>Pseudoxanthomonas</taxon>
    </lineage>
</organism>
<evidence type="ECO:0000256" key="1">
    <source>
        <dbReference type="ARBA" id="ARBA00022630"/>
    </source>
</evidence>
<keyword evidence="1" id="KW-0285">Flavoprotein</keyword>
<name>A0A4Q8LFP3_9GAMM</name>
<comment type="caution">
    <text evidence="4">The sequence shown here is derived from an EMBL/GenBank/DDBJ whole genome shotgun (WGS) entry which is preliminary data.</text>
</comment>
<sequence>MHDVIIVGGSFAGLSAALMLARARQRVLIIDGGRPRNRFASHAHGLLGHDGKPPAQLLDESIAQVMAYPTVSFQAGLATDAARDGEAFQVTLDEGVTVHGRRLILASGVRDVLPDIAGLASRWGQSVLHCPYCHGYEFAGQALGVLANSPMSPHQAQVVAQWGPTIYFSQGRHAPDDAQRGALQAFEVRFEDTPVVALEGEGDALSAVRLADGRRIELQALFTAPRVALANPLLEPLGCALAEGPMGPYVQVDETRQTNVPGMFAAGDLAGPMPSLPLAVSSGAMAGLGAHRSLIEARLQAAGLKAVA</sequence>
<accession>A0A4Q8LFP3</accession>
<dbReference type="Gene3D" id="3.50.50.60">
    <property type="entry name" value="FAD/NAD(P)-binding domain"/>
    <property type="match status" value="2"/>
</dbReference>
<dbReference type="EMBL" id="SHMB01000005">
    <property type="protein sequence ID" value="TAA27859.1"/>
    <property type="molecule type" value="Genomic_DNA"/>
</dbReference>
<dbReference type="InterPro" id="IPR023753">
    <property type="entry name" value="FAD/NAD-binding_dom"/>
</dbReference>
<feature type="domain" description="FAD/NAD(P)-binding" evidence="3">
    <location>
        <begin position="2"/>
        <end position="283"/>
    </location>
</feature>
<dbReference type="PRINTS" id="PR00368">
    <property type="entry name" value="FADPNR"/>
</dbReference>
<dbReference type="AlphaFoldDB" id="A0A4Q8LFP3"/>
<evidence type="ECO:0000313" key="4">
    <source>
        <dbReference type="EMBL" id="TAA27859.1"/>
    </source>
</evidence>
<evidence type="ECO:0000256" key="2">
    <source>
        <dbReference type="ARBA" id="ARBA00023002"/>
    </source>
</evidence>
<dbReference type="InterPro" id="IPR036188">
    <property type="entry name" value="FAD/NAD-bd_sf"/>
</dbReference>
<dbReference type="Pfam" id="PF07992">
    <property type="entry name" value="Pyr_redox_2"/>
    <property type="match status" value="1"/>
</dbReference>
<proteinExistence type="predicted"/>
<dbReference type="SUPFAM" id="SSF51905">
    <property type="entry name" value="FAD/NAD(P)-binding domain"/>
    <property type="match status" value="1"/>
</dbReference>
<evidence type="ECO:0000259" key="3">
    <source>
        <dbReference type="Pfam" id="PF07992"/>
    </source>
</evidence>
<dbReference type="InterPro" id="IPR050097">
    <property type="entry name" value="Ferredoxin-NADP_redctase_2"/>
</dbReference>
<reference evidence="4 5" key="1">
    <citation type="submission" date="2019-02" db="EMBL/GenBank/DDBJ databases">
        <title>WGS of Pseudoxanthomonas species novum from clinical isolates.</title>
        <authorList>
            <person name="Bernier A.-M."/>
            <person name="Bernard K."/>
            <person name="Vachon A."/>
        </authorList>
    </citation>
    <scope>NUCLEOTIDE SEQUENCE [LARGE SCALE GENOMIC DNA]</scope>
    <source>
        <strain evidence="4 5">NML171202</strain>
    </source>
</reference>
<gene>
    <name evidence="4" type="ORF">EA661_13595</name>
</gene>
<dbReference type="GO" id="GO:0016491">
    <property type="term" value="F:oxidoreductase activity"/>
    <property type="evidence" value="ECO:0007669"/>
    <property type="project" value="UniProtKB-KW"/>
</dbReference>